<evidence type="ECO:0000259" key="3">
    <source>
        <dbReference type="Pfam" id="PF12850"/>
    </source>
</evidence>
<dbReference type="InterPro" id="IPR024654">
    <property type="entry name" value="Calcineurin-like_PHP_lpxH"/>
</dbReference>
<dbReference type="Gene3D" id="3.60.21.10">
    <property type="match status" value="1"/>
</dbReference>
<dbReference type="InterPro" id="IPR000979">
    <property type="entry name" value="Phosphodiesterase_MJ0936/Vps29"/>
</dbReference>
<gene>
    <name evidence="4" type="ORF">PUW23_10540</name>
</gene>
<evidence type="ECO:0000313" key="4">
    <source>
        <dbReference type="EMBL" id="WDH85088.1"/>
    </source>
</evidence>
<dbReference type="PANTHER" id="PTHR11124">
    <property type="entry name" value="VACUOLAR SORTING PROTEIN VPS29"/>
    <property type="match status" value="1"/>
</dbReference>
<dbReference type="SUPFAM" id="SSF56300">
    <property type="entry name" value="Metallo-dependent phosphatases"/>
    <property type="match status" value="1"/>
</dbReference>
<dbReference type="AlphaFoldDB" id="A0AAX3N786"/>
<organism evidence="4 5">
    <name type="scientific">Paenibacillus urinalis</name>
    <dbReference type="NCBI Taxonomy" id="521520"/>
    <lineage>
        <taxon>Bacteria</taxon>
        <taxon>Bacillati</taxon>
        <taxon>Bacillota</taxon>
        <taxon>Bacilli</taxon>
        <taxon>Bacillales</taxon>
        <taxon>Paenibacillaceae</taxon>
        <taxon>Paenibacillus</taxon>
    </lineage>
</organism>
<reference evidence="4" key="1">
    <citation type="submission" date="2023-02" db="EMBL/GenBank/DDBJ databases">
        <title>Pathogen: clinical or host-associated sample.</title>
        <authorList>
            <person name="Hergert J."/>
            <person name="Casey R."/>
            <person name="Wagner J."/>
            <person name="Young E.L."/>
            <person name="Oakeson K.F."/>
        </authorList>
    </citation>
    <scope>NUCLEOTIDE SEQUENCE</scope>
    <source>
        <strain evidence="4">2022CK-00830</strain>
    </source>
</reference>
<dbReference type="GO" id="GO:0016787">
    <property type="term" value="F:hydrolase activity"/>
    <property type="evidence" value="ECO:0007669"/>
    <property type="project" value="UniProtKB-UniRule"/>
</dbReference>
<dbReference type="Pfam" id="PF12850">
    <property type="entry name" value="Metallophos_2"/>
    <property type="match status" value="1"/>
</dbReference>
<dbReference type="NCBIfam" id="TIGR00040">
    <property type="entry name" value="yfcE"/>
    <property type="match status" value="1"/>
</dbReference>
<protein>
    <recommendedName>
        <fullName evidence="2">Phosphoesterase</fullName>
        <ecNumber evidence="2">3.1.4.-</ecNumber>
    </recommendedName>
</protein>
<name>A0AAX3N786_9BACL</name>
<dbReference type="InterPro" id="IPR029052">
    <property type="entry name" value="Metallo-depent_PP-like"/>
</dbReference>
<evidence type="ECO:0000313" key="5">
    <source>
        <dbReference type="Proteomes" id="UP001220962"/>
    </source>
</evidence>
<comment type="similarity">
    <text evidence="1 2">Belongs to the metallophosphoesterase superfamily. YfcE family.</text>
</comment>
<dbReference type="GO" id="GO:0046872">
    <property type="term" value="F:metal ion binding"/>
    <property type="evidence" value="ECO:0007669"/>
    <property type="project" value="UniProtKB-KW"/>
</dbReference>
<accession>A0AAX3N786</accession>
<dbReference type="EMBL" id="CP118101">
    <property type="protein sequence ID" value="WDH85088.1"/>
    <property type="molecule type" value="Genomic_DNA"/>
</dbReference>
<feature type="domain" description="Calcineurin-like phosphoesterase" evidence="3">
    <location>
        <begin position="1"/>
        <end position="152"/>
    </location>
</feature>
<sequence>MKITVLSDTHMPRMSKQLPAPLLQDLQDADYIFHAGDWTDISLYEELQSMGKLHAVYGNTDLAIIRGILPEQTVVEAGGKRFGIVHGHMGRGSTENNALQAFKTEQVDCIIFGHSHIPVLKEVDGIILFNPGSPTDKRRQPQYSHGVIKVDQEIDIQHVYYDSK</sequence>
<proteinExistence type="inferred from homology"/>
<keyword evidence="2" id="KW-0479">Metal-binding</keyword>
<dbReference type="RefSeq" id="WP_205053821.1">
    <property type="nucleotide sequence ID" value="NZ_CP118101.1"/>
</dbReference>
<evidence type="ECO:0000256" key="2">
    <source>
        <dbReference type="RuleBase" id="RU362039"/>
    </source>
</evidence>
<evidence type="ECO:0000256" key="1">
    <source>
        <dbReference type="ARBA" id="ARBA00008950"/>
    </source>
</evidence>
<dbReference type="Proteomes" id="UP001220962">
    <property type="component" value="Chromosome"/>
</dbReference>
<comment type="cofactor">
    <cofactor evidence="2">
        <name>a divalent metal cation</name>
        <dbReference type="ChEBI" id="CHEBI:60240"/>
    </cofactor>
</comment>
<dbReference type="EC" id="3.1.4.-" evidence="2"/>